<dbReference type="PANTHER" id="PTHR34301:SF8">
    <property type="entry name" value="ATPASE DOMAIN-CONTAINING PROTEIN"/>
    <property type="match status" value="1"/>
</dbReference>
<evidence type="ECO:0000313" key="2">
    <source>
        <dbReference type="EMBL" id="AKB76249.1"/>
    </source>
</evidence>
<dbReference type="PANTHER" id="PTHR34301">
    <property type="entry name" value="DNA-BINDING PROTEIN-RELATED"/>
    <property type="match status" value="1"/>
</dbReference>
<feature type="domain" description="ATPase" evidence="1">
    <location>
        <begin position="11"/>
        <end position="248"/>
    </location>
</feature>
<keyword evidence="3" id="KW-1185">Reference proteome</keyword>
<evidence type="ECO:0000313" key="3">
    <source>
        <dbReference type="Proteomes" id="UP000033072"/>
    </source>
</evidence>
<dbReference type="Pfam" id="PF01637">
    <property type="entry name" value="ATPase_2"/>
    <property type="match status" value="1"/>
</dbReference>
<dbReference type="PATRIC" id="fig|1434111.4.peg.3947"/>
<dbReference type="STRING" id="1434111.MSLAZ_2988"/>
<dbReference type="Gene3D" id="3.40.50.300">
    <property type="entry name" value="P-loop containing nucleotide triphosphate hydrolases"/>
    <property type="match status" value="1"/>
</dbReference>
<sequence length="388" mass="44317">MYGKPVAKPYFVDRENEFGVLLAEIGNLKDGTCMNLAVLGPRRVGKTSLIKNVILELESEEKVIPVFIDCLSMPSIRRFSSVFVENAKKGYVEKTNDGAYLTKLNEYLKKSASEILLKFSQLDISIASYISIKLSMEDPKAEEAILFENALNYPEELAKSKDVYFVVFLDEFAELAEKERDEFLKLLRTVIQQQTRVMYIFSSSAMTYMNDMVYHNKSPFYRQLKPVFIGPIPEDCARNFIKERFSLASYSIGEKALDAMLQKSNCLPDYLQRLGDALLDTAKNNPINETDVFLAYEEIFVTLDPTFSLVFARLGENSKIYSDIVISTARFAKPSLIARDAGIPPGSLYYYMPYLINLGLIKKIEPGQYCLTDPIFKDWIIRKFQLEN</sequence>
<protein>
    <recommendedName>
        <fullName evidence="1">ATPase domain-containing protein</fullName>
    </recommendedName>
</protein>
<reference evidence="2 3" key="1">
    <citation type="submission" date="2014-07" db="EMBL/GenBank/DDBJ databases">
        <title>Methanogenic archaea and the global carbon cycle.</title>
        <authorList>
            <person name="Henriksen J.R."/>
            <person name="Luke J."/>
            <person name="Reinhart S."/>
            <person name="Benedict M.N."/>
            <person name="Youngblut N.D."/>
            <person name="Metcalf M.E."/>
            <person name="Whitaker R.J."/>
            <person name="Metcalf W.W."/>
        </authorList>
    </citation>
    <scope>NUCLEOTIDE SEQUENCE [LARGE SCALE GENOMIC DNA]</scope>
    <source>
        <strain evidence="2 3">Z-7289</strain>
    </source>
</reference>
<dbReference type="AlphaFoldDB" id="A0A0E3S577"/>
<name>A0A0E3S577_9EURY</name>
<dbReference type="InterPro" id="IPR011579">
    <property type="entry name" value="ATPase_dom"/>
</dbReference>
<dbReference type="Proteomes" id="UP000033072">
    <property type="component" value="Chromosome"/>
</dbReference>
<gene>
    <name evidence="2" type="ORF">MSLAZ_2988</name>
</gene>
<dbReference type="GO" id="GO:0005524">
    <property type="term" value="F:ATP binding"/>
    <property type="evidence" value="ECO:0007669"/>
    <property type="project" value="InterPro"/>
</dbReference>
<proteinExistence type="predicted"/>
<dbReference type="InterPro" id="IPR027417">
    <property type="entry name" value="P-loop_NTPase"/>
</dbReference>
<evidence type="ECO:0000259" key="1">
    <source>
        <dbReference type="Pfam" id="PF01637"/>
    </source>
</evidence>
<accession>A0A0E3S577</accession>
<dbReference type="SUPFAM" id="SSF52540">
    <property type="entry name" value="P-loop containing nucleoside triphosphate hydrolases"/>
    <property type="match status" value="1"/>
</dbReference>
<organism evidence="2 3">
    <name type="scientific">Methanosarcina lacustris Z-7289</name>
    <dbReference type="NCBI Taxonomy" id="1434111"/>
    <lineage>
        <taxon>Archaea</taxon>
        <taxon>Methanobacteriati</taxon>
        <taxon>Methanobacteriota</taxon>
        <taxon>Stenosarchaea group</taxon>
        <taxon>Methanomicrobia</taxon>
        <taxon>Methanosarcinales</taxon>
        <taxon>Methanosarcinaceae</taxon>
        <taxon>Methanosarcina</taxon>
    </lineage>
</organism>
<dbReference type="EMBL" id="CP009515">
    <property type="protein sequence ID" value="AKB76249.1"/>
    <property type="molecule type" value="Genomic_DNA"/>
</dbReference>
<dbReference type="HOGENOM" id="CLU_053804_1_1_2"/>
<dbReference type="KEGG" id="mls:MSLAZ_2988"/>